<dbReference type="GO" id="GO:0005829">
    <property type="term" value="C:cytosol"/>
    <property type="evidence" value="ECO:0007669"/>
    <property type="project" value="TreeGrafter"/>
</dbReference>
<evidence type="ECO:0000313" key="6">
    <source>
        <dbReference type="Proteomes" id="UP000694409"/>
    </source>
</evidence>
<dbReference type="SUPFAM" id="SSF53335">
    <property type="entry name" value="S-adenosyl-L-methionine-dependent methyltransferases"/>
    <property type="match status" value="1"/>
</dbReference>
<dbReference type="Ensembl" id="ENSSCAT00000026739.1">
    <property type="protein sequence ID" value="ENSSCAP00000024035.1"/>
    <property type="gene ID" value="ENSSCAG00000017201.1"/>
</dbReference>
<sequence length="226" mass="25031">QQPPPGVTPSQQGSFLPRCHPFTRGALGWSCPGAVSILTGTVCPHSAPDGLRGDTLRGIGCGPTIHQLLHACKHCQEIITSDYTEQNCWELEEGLKNEAGLKGDREKWAEKQEKLRKQVGVSSTPRVSVEWRQTLHGSPCSWLLPRAVWCFLPMEGTPGGHKCLAVCLRLTLLLCFPCRYERVPDGMATPGFPSSLQRQAVVRAHSLGHSWWEYTAGVLKWHCQKD</sequence>
<dbReference type="AlphaFoldDB" id="A0A8C9NYR9"/>
<reference evidence="5" key="1">
    <citation type="submission" date="2025-08" db="UniProtKB">
        <authorList>
            <consortium name="Ensembl"/>
        </authorList>
    </citation>
    <scope>IDENTIFICATION</scope>
</reference>
<evidence type="ECO:0000256" key="3">
    <source>
        <dbReference type="ARBA" id="ARBA00022679"/>
    </source>
</evidence>
<dbReference type="Gene3D" id="3.40.50.150">
    <property type="entry name" value="Vaccinia Virus protein VP39"/>
    <property type="match status" value="1"/>
</dbReference>
<dbReference type="InterPro" id="IPR029063">
    <property type="entry name" value="SAM-dependent_MTases_sf"/>
</dbReference>
<evidence type="ECO:0000256" key="1">
    <source>
        <dbReference type="ARBA" id="ARBA00007996"/>
    </source>
</evidence>
<evidence type="ECO:0000256" key="4">
    <source>
        <dbReference type="ARBA" id="ARBA00022691"/>
    </source>
</evidence>
<evidence type="ECO:0000313" key="5">
    <source>
        <dbReference type="Ensembl" id="ENSSCAP00000024035.1"/>
    </source>
</evidence>
<accession>A0A8C9NYR9</accession>
<dbReference type="InterPro" id="IPR000940">
    <property type="entry name" value="NNMT_TEMT_trans"/>
</dbReference>
<name>A0A8C9NYR9_SERCA</name>
<keyword evidence="6" id="KW-1185">Reference proteome</keyword>
<dbReference type="PANTHER" id="PTHR10867">
    <property type="entry name" value="NNMT/PNMT/TEMT FAMILY MEMBER"/>
    <property type="match status" value="1"/>
</dbReference>
<dbReference type="Proteomes" id="UP000694409">
    <property type="component" value="Unassembled WGS sequence"/>
</dbReference>
<dbReference type="GO" id="GO:0008170">
    <property type="term" value="F:N-methyltransferase activity"/>
    <property type="evidence" value="ECO:0007669"/>
    <property type="project" value="TreeGrafter"/>
</dbReference>
<keyword evidence="4" id="KW-0949">S-adenosyl-L-methionine</keyword>
<evidence type="ECO:0000256" key="2">
    <source>
        <dbReference type="ARBA" id="ARBA00022603"/>
    </source>
</evidence>
<reference evidence="5" key="2">
    <citation type="submission" date="2025-09" db="UniProtKB">
        <authorList>
            <consortium name="Ensembl"/>
        </authorList>
    </citation>
    <scope>IDENTIFICATION</scope>
</reference>
<comment type="similarity">
    <text evidence="1">Belongs to the class I-like SAM-binding methyltransferase superfamily. NNMT/PNMT/TEMT family.</text>
</comment>
<proteinExistence type="inferred from homology"/>
<dbReference type="GO" id="GO:0032259">
    <property type="term" value="P:methylation"/>
    <property type="evidence" value="ECO:0007669"/>
    <property type="project" value="UniProtKB-KW"/>
</dbReference>
<dbReference type="Pfam" id="PF01234">
    <property type="entry name" value="NNMT_PNMT_TEMT"/>
    <property type="match status" value="1"/>
</dbReference>
<keyword evidence="2" id="KW-0489">Methyltransferase</keyword>
<dbReference type="GeneTree" id="ENSGT01000000220666"/>
<organism evidence="5 6">
    <name type="scientific">Serinus canaria</name>
    <name type="common">Island canary</name>
    <name type="synonym">Fringilla canaria</name>
    <dbReference type="NCBI Taxonomy" id="9135"/>
    <lineage>
        <taxon>Eukaryota</taxon>
        <taxon>Metazoa</taxon>
        <taxon>Chordata</taxon>
        <taxon>Craniata</taxon>
        <taxon>Vertebrata</taxon>
        <taxon>Euteleostomi</taxon>
        <taxon>Archelosauria</taxon>
        <taxon>Archosauria</taxon>
        <taxon>Dinosauria</taxon>
        <taxon>Saurischia</taxon>
        <taxon>Theropoda</taxon>
        <taxon>Coelurosauria</taxon>
        <taxon>Aves</taxon>
        <taxon>Neognathae</taxon>
        <taxon>Neoaves</taxon>
        <taxon>Telluraves</taxon>
        <taxon>Australaves</taxon>
        <taxon>Passeriformes</taxon>
        <taxon>Passeroidea</taxon>
        <taxon>Fringillidae</taxon>
        <taxon>Carduelinae</taxon>
        <taxon>Serinus</taxon>
    </lineage>
</organism>
<keyword evidence="3" id="KW-0808">Transferase</keyword>
<dbReference type="PANTHER" id="PTHR10867:SF32">
    <property type="entry name" value="NICOTINAMIDE N-METHYLTRANSFERASE"/>
    <property type="match status" value="1"/>
</dbReference>
<protein>
    <submittedName>
        <fullName evidence="5">Uncharacterized protein</fullName>
    </submittedName>
</protein>